<organism evidence="2 3">
    <name type="scientific">Brevibacterium iodinum ATCC 49514</name>
    <dbReference type="NCBI Taxonomy" id="1255616"/>
    <lineage>
        <taxon>Bacteria</taxon>
        <taxon>Bacillati</taxon>
        <taxon>Actinomycetota</taxon>
        <taxon>Actinomycetes</taxon>
        <taxon>Micrococcales</taxon>
        <taxon>Brevibacteriaceae</taxon>
        <taxon>Brevibacterium</taxon>
    </lineage>
</organism>
<protein>
    <submittedName>
        <fullName evidence="2">Uncharacterized protein</fullName>
    </submittedName>
</protein>
<evidence type="ECO:0000313" key="3">
    <source>
        <dbReference type="Proteomes" id="UP000234382"/>
    </source>
</evidence>
<gene>
    <name evidence="2" type="ORF">BI49514_00966</name>
</gene>
<dbReference type="EMBL" id="FXYX01000004">
    <property type="protein sequence ID" value="SMX74818.1"/>
    <property type="molecule type" value="Genomic_DNA"/>
</dbReference>
<dbReference type="Proteomes" id="UP000234382">
    <property type="component" value="Unassembled WGS sequence"/>
</dbReference>
<feature type="region of interest" description="Disordered" evidence="1">
    <location>
        <begin position="202"/>
        <end position="227"/>
    </location>
</feature>
<accession>A0A2H1II00</accession>
<name>A0A2H1II00_9MICO</name>
<evidence type="ECO:0000313" key="2">
    <source>
        <dbReference type="EMBL" id="SMX74818.1"/>
    </source>
</evidence>
<keyword evidence="3" id="KW-1185">Reference proteome</keyword>
<proteinExistence type="predicted"/>
<dbReference type="AlphaFoldDB" id="A0A2H1II00"/>
<evidence type="ECO:0000256" key="1">
    <source>
        <dbReference type="SAM" id="MobiDB-lite"/>
    </source>
</evidence>
<feature type="region of interest" description="Disordered" evidence="1">
    <location>
        <begin position="137"/>
        <end position="157"/>
    </location>
</feature>
<reference evidence="3" key="1">
    <citation type="submission" date="2017-03" db="EMBL/GenBank/DDBJ databases">
        <authorList>
            <person name="Monnet C."/>
        </authorList>
    </citation>
    <scope>NUCLEOTIDE SEQUENCE [LARGE SCALE GENOMIC DNA]</scope>
    <source>
        <strain evidence="3">ATCC 49514</strain>
    </source>
</reference>
<sequence length="227" mass="23376">MVDTLDSMGLNANILIADTTLTDADLAGIDLQSTVEELTAEAVLLTPAEDRACVVRADGCTIIVDGSDALAEAIDDEAITLPGRIVSAAVVSSVGFSDFLIVDDGHVVRHLCEDDGEIRIDEGQAVPGESDFVFPAEPDEDESADASADGAVDRDGTDAGAVEIDGDLLIQLLPAVAGMDADTDLFALAGTAYTRASAGLVGSDGEPAPAEGAEPARKGLFSRLFRR</sequence>